<evidence type="ECO:0000313" key="2">
    <source>
        <dbReference type="Proteomes" id="UP000022311"/>
    </source>
</evidence>
<evidence type="ECO:0000313" key="1">
    <source>
        <dbReference type="EMBL" id="EUD09227.1"/>
    </source>
</evidence>
<reference evidence="1 2" key="1">
    <citation type="submission" date="2014-01" db="EMBL/GenBank/DDBJ databases">
        <authorList>
            <person name="Durkin A.S."/>
            <person name="McCorrison J."/>
            <person name="Torralba M."/>
            <person name="Gillis M."/>
            <person name="Haft D.H."/>
            <person name="Methe B."/>
            <person name="Sutton G."/>
            <person name="Nelson K.E."/>
        </authorList>
    </citation>
    <scope>NUCLEOTIDE SEQUENCE [LARGE SCALE GENOMIC DNA]</scope>
    <source>
        <strain evidence="1 2">205/92</strain>
    </source>
</reference>
<dbReference type="AlphaFoldDB" id="A0AAV3M0K6"/>
<comment type="caution">
    <text evidence="1">The sequence shown here is derived from an EMBL/GenBank/DDBJ whole genome shotgun (WGS) entry which is preliminary data.</text>
</comment>
<dbReference type="NCBIfam" id="TIGR02681">
    <property type="entry name" value="phage_pRha"/>
    <property type="match status" value="1"/>
</dbReference>
<proteinExistence type="predicted"/>
<protein>
    <submittedName>
        <fullName evidence="1">Phage regulatory protein, Rha family</fullName>
    </submittedName>
</protein>
<gene>
    <name evidence="1" type="ORF">HMPREF1563_3359</name>
</gene>
<dbReference type="InterPro" id="IPR014054">
    <property type="entry name" value="Phage_regulatory_Rha"/>
</dbReference>
<organism evidence="1 2">
    <name type="scientific">Providencia alcalifaciens 205/92</name>
    <dbReference type="NCBI Taxonomy" id="1256988"/>
    <lineage>
        <taxon>Bacteria</taxon>
        <taxon>Pseudomonadati</taxon>
        <taxon>Pseudomonadota</taxon>
        <taxon>Gammaproteobacteria</taxon>
        <taxon>Enterobacterales</taxon>
        <taxon>Morganellaceae</taxon>
        <taxon>Providencia</taxon>
    </lineage>
</organism>
<accession>A0AAV3M0K6</accession>
<sequence>MKSPAMAVTAINPNVSIHNGKAITTTEDVAIYFGKQHHHVVQKLESLDCSKEFTIRNFSRMVKYKSIGSGAKREVVYYEMTKDGFVFLVMGFTGKKAAQFKEAYIAEFNRMEAELYSNKITSDITQKEKEAYNINVLAKHFDVIHQSWRNELYPILRKLESPIAGHLYDSFQYCGIFIKNLQQSLNSKLTSNQTPRLY</sequence>
<dbReference type="RefSeq" id="WP_230085734.1">
    <property type="nucleotide sequence ID" value="NZ_JALD01000075.1"/>
</dbReference>
<dbReference type="Pfam" id="PF09669">
    <property type="entry name" value="Phage_pRha"/>
    <property type="match status" value="1"/>
</dbReference>
<dbReference type="Proteomes" id="UP000022311">
    <property type="component" value="Unassembled WGS sequence"/>
</dbReference>
<dbReference type="EMBL" id="JALD01000075">
    <property type="protein sequence ID" value="EUD09227.1"/>
    <property type="molecule type" value="Genomic_DNA"/>
</dbReference>
<name>A0AAV3M0K6_9GAMM</name>